<dbReference type="AlphaFoldDB" id="A0AA39W1F0"/>
<comment type="similarity">
    <text evidence="2 5">Belongs to the glycosyltransferase 8 family.</text>
</comment>
<gene>
    <name evidence="7" type="ORF">LWI29_012322</name>
</gene>
<dbReference type="SUPFAM" id="SSF53448">
    <property type="entry name" value="Nucleotide-diphospho-sugar transferases"/>
    <property type="match status" value="1"/>
</dbReference>
<evidence type="ECO:0000256" key="5">
    <source>
        <dbReference type="RuleBase" id="RU362027"/>
    </source>
</evidence>
<comment type="pathway">
    <text evidence="1 5">Glycan metabolism; pectin biosynthesis.</text>
</comment>
<keyword evidence="5" id="KW-0961">Cell wall biogenesis/degradation</keyword>
<dbReference type="InterPro" id="IPR002495">
    <property type="entry name" value="Glyco_trans_8"/>
</dbReference>
<comment type="caution">
    <text evidence="7">The sequence shown here is derived from an EMBL/GenBank/DDBJ whole genome shotgun (WGS) entry which is preliminary data.</text>
</comment>
<protein>
    <recommendedName>
        <fullName evidence="5">Hexosyltransferase</fullName>
        <ecNumber evidence="5">2.4.1.-</ecNumber>
    </recommendedName>
</protein>
<dbReference type="GO" id="GO:0047262">
    <property type="term" value="F:polygalacturonate 4-alpha-galacturonosyltransferase activity"/>
    <property type="evidence" value="ECO:0007669"/>
    <property type="project" value="InterPro"/>
</dbReference>
<evidence type="ECO:0000256" key="3">
    <source>
        <dbReference type="ARBA" id="ARBA00022676"/>
    </source>
</evidence>
<dbReference type="GO" id="GO:0071555">
    <property type="term" value="P:cell wall organization"/>
    <property type="evidence" value="ECO:0007669"/>
    <property type="project" value="UniProtKB-KW"/>
</dbReference>
<keyword evidence="6" id="KW-0175">Coiled coil</keyword>
<evidence type="ECO:0000256" key="1">
    <source>
        <dbReference type="ARBA" id="ARBA00004877"/>
    </source>
</evidence>
<reference evidence="7" key="2">
    <citation type="submission" date="2023-06" db="EMBL/GenBank/DDBJ databases">
        <authorList>
            <person name="Swenson N.G."/>
            <person name="Wegrzyn J.L."/>
            <person name="Mcevoy S.L."/>
        </authorList>
    </citation>
    <scope>NUCLEOTIDE SEQUENCE</scope>
    <source>
        <strain evidence="7">NS2018</strain>
        <tissue evidence="7">Leaf</tissue>
    </source>
</reference>
<feature type="coiled-coil region" evidence="6">
    <location>
        <begin position="36"/>
        <end position="88"/>
    </location>
</feature>
<dbReference type="PANTHER" id="PTHR32116">
    <property type="entry name" value="GALACTURONOSYLTRANSFERASE 4-RELATED"/>
    <property type="match status" value="1"/>
</dbReference>
<dbReference type="PANTHER" id="PTHR32116:SF63">
    <property type="entry name" value="GALACTURONOSYLTRANSFERASE 12-RELATED"/>
    <property type="match status" value="1"/>
</dbReference>
<dbReference type="InterPro" id="IPR029044">
    <property type="entry name" value="Nucleotide-diphossugar_trans"/>
</dbReference>
<keyword evidence="4" id="KW-0808">Transferase</keyword>
<dbReference type="Gene3D" id="3.90.550.10">
    <property type="entry name" value="Spore Coat Polysaccharide Biosynthesis Protein SpsA, Chain A"/>
    <property type="match status" value="1"/>
</dbReference>
<comment type="subcellular location">
    <subcellularLocation>
        <location evidence="5">Golgi apparatus membrane</location>
        <topology evidence="5">Single-pass type II membrane protein</topology>
    </subcellularLocation>
</comment>
<keyword evidence="5" id="KW-0333">Golgi apparatus</keyword>
<sequence>MEFLASFLGSAVGDTGQLVCASYPNIKNFMKFQKNCRAMEKEMKSLLDLRNKVKEEVETSGDEMKLERYRLSREIARALKEVERLLKAGNIAAQIVNVNYLAKPVEHIPGPSVENQETASKNLAKVPEVIYKVLQEPISKDELKGRSDIPQTLEEFMSEIKESKSDAKTFAIKLREMVTLMEQRTRTAKIQEYLYRHVASSSIPKQLHCLALRLANEHSTNAAARLQLPSAELVPALVDNSYFHFVLASDNVLATSVVATSLVKNSLRPENIVLHIITDRKTYYPMQAWFSLHPLTPAIIEVKALHQFDWFSKGKVPVLEAMEKDQQVRSQFRGGSSAIVANNTEKPIVIAAKLQALSPKYNSLMNHIRINLPELFPSLNKIVFLDDDIVIQTDLSPLWDIDMNGKVNGAVETCRGGDKFVMSKKFKSYLNFSHPLISSNFNPDECAWAYGMNVFDLEAWKKTNISLTYHYWLEQVSIIIQLEIGPEFVAARDIAPRFNSIPWSRPCYRSFLAHAGAGIPGKYKYC</sequence>
<dbReference type="Proteomes" id="UP001168877">
    <property type="component" value="Unassembled WGS sequence"/>
</dbReference>
<organism evidence="7 8">
    <name type="scientific">Acer saccharum</name>
    <name type="common">Sugar maple</name>
    <dbReference type="NCBI Taxonomy" id="4024"/>
    <lineage>
        <taxon>Eukaryota</taxon>
        <taxon>Viridiplantae</taxon>
        <taxon>Streptophyta</taxon>
        <taxon>Embryophyta</taxon>
        <taxon>Tracheophyta</taxon>
        <taxon>Spermatophyta</taxon>
        <taxon>Magnoliopsida</taxon>
        <taxon>eudicotyledons</taxon>
        <taxon>Gunneridae</taxon>
        <taxon>Pentapetalae</taxon>
        <taxon>rosids</taxon>
        <taxon>malvids</taxon>
        <taxon>Sapindales</taxon>
        <taxon>Sapindaceae</taxon>
        <taxon>Hippocastanoideae</taxon>
        <taxon>Acereae</taxon>
        <taxon>Acer</taxon>
    </lineage>
</organism>
<evidence type="ECO:0000256" key="2">
    <source>
        <dbReference type="ARBA" id="ARBA00006351"/>
    </source>
</evidence>
<dbReference type="GO" id="GO:0000139">
    <property type="term" value="C:Golgi membrane"/>
    <property type="evidence" value="ECO:0007669"/>
    <property type="project" value="UniProtKB-SubCell"/>
</dbReference>
<dbReference type="EMBL" id="JAUESC010000003">
    <property type="protein sequence ID" value="KAK0600160.1"/>
    <property type="molecule type" value="Genomic_DNA"/>
</dbReference>
<evidence type="ECO:0000256" key="4">
    <source>
        <dbReference type="ARBA" id="ARBA00022679"/>
    </source>
</evidence>
<keyword evidence="3 5" id="KW-0328">Glycosyltransferase</keyword>
<accession>A0AA39W1F0</accession>
<dbReference type="InterPro" id="IPR029993">
    <property type="entry name" value="GAUT"/>
</dbReference>
<evidence type="ECO:0000313" key="8">
    <source>
        <dbReference type="Proteomes" id="UP001168877"/>
    </source>
</evidence>
<dbReference type="EC" id="2.4.1.-" evidence="5"/>
<evidence type="ECO:0000313" key="7">
    <source>
        <dbReference type="EMBL" id="KAK0600160.1"/>
    </source>
</evidence>
<proteinExistence type="inferred from homology"/>
<keyword evidence="8" id="KW-1185">Reference proteome</keyword>
<reference evidence="7" key="1">
    <citation type="journal article" date="2022" name="Plant J.">
        <title>Strategies of tolerance reflected in two North American maple genomes.</title>
        <authorList>
            <person name="McEvoy S.L."/>
            <person name="Sezen U.U."/>
            <person name="Trouern-Trend A."/>
            <person name="McMahon S.M."/>
            <person name="Schaberg P.G."/>
            <person name="Yang J."/>
            <person name="Wegrzyn J.L."/>
            <person name="Swenson N.G."/>
        </authorList>
    </citation>
    <scope>NUCLEOTIDE SEQUENCE</scope>
    <source>
        <strain evidence="7">NS2018</strain>
    </source>
</reference>
<evidence type="ECO:0000256" key="6">
    <source>
        <dbReference type="SAM" id="Coils"/>
    </source>
</evidence>
<dbReference type="Pfam" id="PF01501">
    <property type="entry name" value="Glyco_transf_8"/>
    <property type="match status" value="1"/>
</dbReference>
<name>A0AA39W1F0_ACESA</name>